<dbReference type="PROSITE" id="PS50943">
    <property type="entry name" value="HTH_CROC1"/>
    <property type="match status" value="1"/>
</dbReference>
<organism evidence="2 3">
    <name type="scientific">Candidatus Daviesbacteria bacterium GW2011_GWB1_41_5</name>
    <dbReference type="NCBI Taxonomy" id="1618429"/>
    <lineage>
        <taxon>Bacteria</taxon>
        <taxon>Candidatus Daviesiibacteriota</taxon>
    </lineage>
</organism>
<dbReference type="Proteomes" id="UP000034753">
    <property type="component" value="Unassembled WGS sequence"/>
</dbReference>
<dbReference type="CDD" id="cd00093">
    <property type="entry name" value="HTH_XRE"/>
    <property type="match status" value="1"/>
</dbReference>
<feature type="domain" description="HTH cro/C1-type" evidence="1">
    <location>
        <begin position="45"/>
        <end position="100"/>
    </location>
</feature>
<dbReference type="SMART" id="SM00530">
    <property type="entry name" value="HTH_XRE"/>
    <property type="match status" value="1"/>
</dbReference>
<proteinExistence type="predicted"/>
<dbReference type="Pfam" id="PF01381">
    <property type="entry name" value="HTH_3"/>
    <property type="match status" value="1"/>
</dbReference>
<dbReference type="SUPFAM" id="SSF47413">
    <property type="entry name" value="lambda repressor-like DNA-binding domains"/>
    <property type="match status" value="1"/>
</dbReference>
<comment type="caution">
    <text evidence="2">The sequence shown here is derived from an EMBL/GenBank/DDBJ whole genome shotgun (WGS) entry which is preliminary data.</text>
</comment>
<dbReference type="EMBL" id="LCBN01000003">
    <property type="protein sequence ID" value="KKS14289.1"/>
    <property type="molecule type" value="Genomic_DNA"/>
</dbReference>
<evidence type="ECO:0000259" key="1">
    <source>
        <dbReference type="PROSITE" id="PS50943"/>
    </source>
</evidence>
<name>A0A0G0WND2_9BACT</name>
<protein>
    <recommendedName>
        <fullName evidence="1">HTH cro/C1-type domain-containing protein</fullName>
    </recommendedName>
</protein>
<dbReference type="InterPro" id="IPR001387">
    <property type="entry name" value="Cro/C1-type_HTH"/>
</dbReference>
<dbReference type="InterPro" id="IPR010982">
    <property type="entry name" value="Lambda_DNA-bd_dom_sf"/>
</dbReference>
<reference evidence="2 3" key="1">
    <citation type="journal article" date="2015" name="Nature">
        <title>rRNA introns, odd ribosomes, and small enigmatic genomes across a large radiation of phyla.</title>
        <authorList>
            <person name="Brown C.T."/>
            <person name="Hug L.A."/>
            <person name="Thomas B.C."/>
            <person name="Sharon I."/>
            <person name="Castelle C.J."/>
            <person name="Singh A."/>
            <person name="Wilkins M.J."/>
            <person name="Williams K.H."/>
            <person name="Banfield J.F."/>
        </authorList>
    </citation>
    <scope>NUCLEOTIDE SEQUENCE [LARGE SCALE GENOMIC DNA]</scope>
</reference>
<gene>
    <name evidence="2" type="ORF">UU67_C0003G0011</name>
</gene>
<evidence type="ECO:0000313" key="3">
    <source>
        <dbReference type="Proteomes" id="UP000034753"/>
    </source>
</evidence>
<dbReference type="GO" id="GO:0003677">
    <property type="term" value="F:DNA binding"/>
    <property type="evidence" value="ECO:0007669"/>
    <property type="project" value="InterPro"/>
</dbReference>
<evidence type="ECO:0000313" key="2">
    <source>
        <dbReference type="EMBL" id="KKS14289.1"/>
    </source>
</evidence>
<dbReference type="Gene3D" id="1.10.260.40">
    <property type="entry name" value="lambda repressor-like DNA-binding domains"/>
    <property type="match status" value="1"/>
</dbReference>
<sequence length="112" mass="12818">MKEKIKMKRIKDDIDRLTEKLLKQDPSFKVEMDKADQAWDIAFQLYDLREKMGLTQTELAKLVGTKQSNIARIESADYTGYTLKTLEKVTKALKARLEIKIVPCVPTLSVGT</sequence>
<dbReference type="AlphaFoldDB" id="A0A0G0WND2"/>
<accession>A0A0G0WND2</accession>